<evidence type="ECO:0000313" key="1">
    <source>
        <dbReference type="EMBL" id="PJA84126.1"/>
    </source>
</evidence>
<feature type="non-terminal residue" evidence="1">
    <location>
        <position position="1"/>
    </location>
</feature>
<sequence>AKPRDYKTLAQKLEILIKDKKLRREMGEWGTKEAKKYSWTKIASQVLNFYQLCWQDKQKREKKKSFSLEKQINKLFNEMFKSF</sequence>
<dbReference type="AlphaFoldDB" id="A0A2M7Z4N9"/>
<dbReference type="SUPFAM" id="SSF53756">
    <property type="entry name" value="UDP-Glycosyltransferase/glycogen phosphorylase"/>
    <property type="match status" value="1"/>
</dbReference>
<proteinExistence type="predicted"/>
<gene>
    <name evidence="1" type="ORF">CO145_02265</name>
</gene>
<evidence type="ECO:0008006" key="3">
    <source>
        <dbReference type="Google" id="ProtNLM"/>
    </source>
</evidence>
<reference evidence="2" key="1">
    <citation type="submission" date="2017-09" db="EMBL/GenBank/DDBJ databases">
        <title>Depth-based differentiation of microbial function through sediment-hosted aquifers and enrichment of novel symbionts in the deep terrestrial subsurface.</title>
        <authorList>
            <person name="Probst A.J."/>
            <person name="Ladd B."/>
            <person name="Jarett J.K."/>
            <person name="Geller-Mcgrath D.E."/>
            <person name="Sieber C.M.K."/>
            <person name="Emerson J.B."/>
            <person name="Anantharaman K."/>
            <person name="Thomas B.C."/>
            <person name="Malmstrom R."/>
            <person name="Stieglmeier M."/>
            <person name="Klingl A."/>
            <person name="Woyke T."/>
            <person name="Ryan C.M."/>
            <person name="Banfield J.F."/>
        </authorList>
    </citation>
    <scope>NUCLEOTIDE SEQUENCE [LARGE SCALE GENOMIC DNA]</scope>
</reference>
<dbReference type="Proteomes" id="UP000231034">
    <property type="component" value="Unassembled WGS sequence"/>
</dbReference>
<dbReference type="Gene3D" id="3.40.50.2000">
    <property type="entry name" value="Glycogen Phosphorylase B"/>
    <property type="match status" value="2"/>
</dbReference>
<name>A0A2M7Z4N9_9BACT</name>
<dbReference type="EMBL" id="PFVR01000078">
    <property type="protein sequence ID" value="PJA84126.1"/>
    <property type="molecule type" value="Genomic_DNA"/>
</dbReference>
<accession>A0A2M7Z4N9</accession>
<evidence type="ECO:0000313" key="2">
    <source>
        <dbReference type="Proteomes" id="UP000231034"/>
    </source>
</evidence>
<protein>
    <recommendedName>
        <fullName evidence="3">Glycosyl transferase family 1</fullName>
    </recommendedName>
</protein>
<organism evidence="1 2">
    <name type="scientific">Candidatus Nealsonbacteria bacterium CG_4_9_14_3_um_filter_37_13</name>
    <dbReference type="NCBI Taxonomy" id="1974695"/>
    <lineage>
        <taxon>Bacteria</taxon>
        <taxon>Candidatus Nealsoniibacteriota</taxon>
    </lineage>
</organism>
<comment type="caution">
    <text evidence="1">The sequence shown here is derived from an EMBL/GenBank/DDBJ whole genome shotgun (WGS) entry which is preliminary data.</text>
</comment>